<comment type="caution">
    <text evidence="2">The sequence shown here is derived from an EMBL/GenBank/DDBJ whole genome shotgun (WGS) entry which is preliminary data.</text>
</comment>
<dbReference type="Proteomes" id="UP000443090">
    <property type="component" value="Unassembled WGS sequence"/>
</dbReference>
<gene>
    <name evidence="2" type="ORF">LOCC1_G006447</name>
</gene>
<name>A0A8H8RPB9_9HELO</name>
<evidence type="ECO:0000256" key="1">
    <source>
        <dbReference type="SAM" id="Phobius"/>
    </source>
</evidence>
<proteinExistence type="predicted"/>
<keyword evidence="1" id="KW-0812">Transmembrane</keyword>
<organism evidence="2 3">
    <name type="scientific">Lachnellula occidentalis</name>
    <dbReference type="NCBI Taxonomy" id="215460"/>
    <lineage>
        <taxon>Eukaryota</taxon>
        <taxon>Fungi</taxon>
        <taxon>Dikarya</taxon>
        <taxon>Ascomycota</taxon>
        <taxon>Pezizomycotina</taxon>
        <taxon>Leotiomycetes</taxon>
        <taxon>Helotiales</taxon>
        <taxon>Lachnaceae</taxon>
        <taxon>Lachnellula</taxon>
    </lineage>
</organism>
<evidence type="ECO:0000313" key="3">
    <source>
        <dbReference type="Proteomes" id="UP000443090"/>
    </source>
</evidence>
<keyword evidence="1" id="KW-1133">Transmembrane helix</keyword>
<sequence length="249" mass="28033">MFIQRLISRRALEAFKKPCIYPFSLSTSSRHSIQHLSHRLASSTSPQHPSKKRIFPERLLVYHAGTGRTAFLGSLKVTTIFIATFFCAVLAPTYFYAEDEPPWVSVIVVLSGIIPMISVIYISSPFVNYIHLRLPAFVRNSPELLKRFTKTLPRDAQIDITTMNVFGKPRVARMKIQDLSAANERFGLVNYVRDTTTVNEKRQWWMGKAVRQFGVHGGKGSVVGGEAWKDIQAAIVKKGEKGVYVNTSS</sequence>
<keyword evidence="3" id="KW-1185">Reference proteome</keyword>
<evidence type="ECO:0000313" key="2">
    <source>
        <dbReference type="EMBL" id="TVY38474.1"/>
    </source>
</evidence>
<accession>A0A8H8RPB9</accession>
<dbReference type="AlphaFoldDB" id="A0A8H8RPB9"/>
<dbReference type="OrthoDB" id="2386090at2759"/>
<feature type="transmembrane region" description="Helical" evidence="1">
    <location>
        <begin position="103"/>
        <end position="123"/>
    </location>
</feature>
<protein>
    <submittedName>
        <fullName evidence="2">Uncharacterized protein</fullName>
    </submittedName>
</protein>
<dbReference type="EMBL" id="QGMI01000599">
    <property type="protein sequence ID" value="TVY38474.1"/>
    <property type="molecule type" value="Genomic_DNA"/>
</dbReference>
<feature type="transmembrane region" description="Helical" evidence="1">
    <location>
        <begin position="77"/>
        <end position="97"/>
    </location>
</feature>
<keyword evidence="1" id="KW-0472">Membrane</keyword>
<reference evidence="2 3" key="1">
    <citation type="submission" date="2018-05" db="EMBL/GenBank/DDBJ databases">
        <title>Genome sequencing and assembly of the regulated plant pathogen Lachnellula willkommii and related sister species for the development of diagnostic species identification markers.</title>
        <authorList>
            <person name="Giroux E."/>
            <person name="Bilodeau G."/>
        </authorList>
    </citation>
    <scope>NUCLEOTIDE SEQUENCE [LARGE SCALE GENOMIC DNA]</scope>
    <source>
        <strain evidence="2 3">CBS 160.35</strain>
    </source>
</reference>